<comment type="function">
    <text evidence="3 12">Catalyzes the biosynthesis of agmatine from arginine.</text>
</comment>
<dbReference type="PROSITE" id="PS00879">
    <property type="entry name" value="ODR_DC_2_2"/>
    <property type="match status" value="1"/>
</dbReference>
<evidence type="ECO:0000256" key="7">
    <source>
        <dbReference type="ARBA" id="ARBA00022842"/>
    </source>
</evidence>
<dbReference type="GO" id="GO:0033388">
    <property type="term" value="P:putrescine biosynthetic process from arginine"/>
    <property type="evidence" value="ECO:0007669"/>
    <property type="project" value="UniProtKB-ARBA"/>
</dbReference>
<keyword evidence="6 12" id="KW-0210">Decarboxylase</keyword>
<evidence type="ECO:0000256" key="14">
    <source>
        <dbReference type="PIRSR" id="PIRSR600183-50"/>
    </source>
</evidence>
<dbReference type="InterPro" id="IPR022657">
    <property type="entry name" value="De-COase2_CS"/>
</dbReference>
<dbReference type="PRINTS" id="PR01180">
    <property type="entry name" value="ARGDCRBXLASE"/>
</dbReference>
<dbReference type="PRINTS" id="PR01179">
    <property type="entry name" value="ODADCRBXLASE"/>
</dbReference>
<evidence type="ECO:0000259" key="15">
    <source>
        <dbReference type="Pfam" id="PF02784"/>
    </source>
</evidence>
<dbReference type="InterPro" id="IPR022644">
    <property type="entry name" value="De-COase2_N"/>
</dbReference>
<dbReference type="HAMAP" id="MF_01417">
    <property type="entry name" value="SpeA"/>
    <property type="match status" value="1"/>
</dbReference>
<dbReference type="PANTHER" id="PTHR43295:SF9">
    <property type="entry name" value="BIOSYNTHETIC ARGININE DECARBOXYLASE"/>
    <property type="match status" value="1"/>
</dbReference>
<dbReference type="PROSITE" id="PS00878">
    <property type="entry name" value="ODR_DC_2_1"/>
    <property type="match status" value="1"/>
</dbReference>
<name>D2QZP7_PIRSD</name>
<evidence type="ECO:0000259" key="17">
    <source>
        <dbReference type="Pfam" id="PF17944"/>
    </source>
</evidence>
<gene>
    <name evidence="12" type="primary">speA</name>
    <name evidence="18" type="ordered locus">Psta_1856</name>
</gene>
<dbReference type="InterPro" id="IPR009006">
    <property type="entry name" value="Ala_racemase/Decarboxylase_C"/>
</dbReference>
<dbReference type="CDD" id="cd06830">
    <property type="entry name" value="PLPDE_III_ADC"/>
    <property type="match status" value="1"/>
</dbReference>
<comment type="similarity">
    <text evidence="4 12">Belongs to the Orn/Lys/Arg decarboxylase class-II family. SpeA subfamily.</text>
</comment>
<dbReference type="InterPro" id="IPR022653">
    <property type="entry name" value="De-COase2_pyr-phos_BS"/>
</dbReference>
<dbReference type="SUPFAM" id="SSF50621">
    <property type="entry name" value="Alanine racemase C-terminal domain-like"/>
    <property type="match status" value="1"/>
</dbReference>
<evidence type="ECO:0000256" key="12">
    <source>
        <dbReference type="HAMAP-Rule" id="MF_01417"/>
    </source>
</evidence>
<dbReference type="Gene3D" id="2.40.37.10">
    <property type="entry name" value="Lyase, Ornithine Decarboxylase, Chain A, domain 1"/>
    <property type="match status" value="1"/>
</dbReference>
<dbReference type="AlphaFoldDB" id="D2QZP7"/>
<evidence type="ECO:0000256" key="13">
    <source>
        <dbReference type="PIRSR" id="PIRSR001336-50"/>
    </source>
</evidence>
<evidence type="ECO:0000256" key="5">
    <source>
        <dbReference type="ARBA" id="ARBA00022723"/>
    </source>
</evidence>
<dbReference type="Gene3D" id="1.20.58.930">
    <property type="match status" value="1"/>
</dbReference>
<organism evidence="18 19">
    <name type="scientific">Pirellula staleyi (strain ATCC 27377 / DSM 6068 / ICPB 4128)</name>
    <name type="common">Pirella staleyi</name>
    <dbReference type="NCBI Taxonomy" id="530564"/>
    <lineage>
        <taxon>Bacteria</taxon>
        <taxon>Pseudomonadati</taxon>
        <taxon>Planctomycetota</taxon>
        <taxon>Planctomycetia</taxon>
        <taxon>Pirellulales</taxon>
        <taxon>Pirellulaceae</taxon>
        <taxon>Pirellula</taxon>
    </lineage>
</organism>
<dbReference type="EMBL" id="CP001848">
    <property type="protein sequence ID" value="ADB16530.1"/>
    <property type="molecule type" value="Genomic_DNA"/>
</dbReference>
<dbReference type="InterPro" id="IPR040634">
    <property type="entry name" value="Arg_decarb_HB"/>
</dbReference>
<evidence type="ECO:0000256" key="4">
    <source>
        <dbReference type="ARBA" id="ARBA00008357"/>
    </source>
</evidence>
<dbReference type="GO" id="GO:0008295">
    <property type="term" value="P:spermidine biosynthetic process"/>
    <property type="evidence" value="ECO:0007669"/>
    <property type="project" value="UniProtKB-UniRule"/>
</dbReference>
<dbReference type="InterPro" id="IPR029066">
    <property type="entry name" value="PLP-binding_barrel"/>
</dbReference>
<feature type="domain" description="Arginine decarboxylase C-terminal helical" evidence="17">
    <location>
        <begin position="628"/>
        <end position="681"/>
    </location>
</feature>
<dbReference type="NCBIfam" id="TIGR01273">
    <property type="entry name" value="speA"/>
    <property type="match status" value="1"/>
</dbReference>
<keyword evidence="7 12" id="KW-0460">Magnesium</keyword>
<keyword evidence="8 12" id="KW-0663">Pyridoxal phosphate</keyword>
<evidence type="ECO:0000256" key="6">
    <source>
        <dbReference type="ARBA" id="ARBA00022793"/>
    </source>
</evidence>
<dbReference type="HOGENOM" id="CLU_027243_1_0_0"/>
<dbReference type="GO" id="GO:0008792">
    <property type="term" value="F:arginine decarboxylase activity"/>
    <property type="evidence" value="ECO:0007669"/>
    <property type="project" value="UniProtKB-UniRule"/>
</dbReference>
<feature type="active site" description="Proton donor" evidence="14">
    <location>
        <position position="551"/>
    </location>
</feature>
<feature type="domain" description="Arginine decarboxylase helical bundle" evidence="16">
    <location>
        <begin position="420"/>
        <end position="500"/>
    </location>
</feature>
<dbReference type="InterPro" id="IPR000183">
    <property type="entry name" value="Orn/DAP/Arg_de-COase"/>
</dbReference>
<evidence type="ECO:0000256" key="10">
    <source>
        <dbReference type="ARBA" id="ARBA00023115"/>
    </source>
</evidence>
<dbReference type="Pfam" id="PF17810">
    <property type="entry name" value="Arg_decarb_HB"/>
    <property type="match status" value="1"/>
</dbReference>
<dbReference type="FunFam" id="3.20.20.10:FF:000001">
    <property type="entry name" value="Biosynthetic arginine decarboxylase"/>
    <property type="match status" value="1"/>
</dbReference>
<dbReference type="GO" id="GO:0006527">
    <property type="term" value="P:L-arginine catabolic process"/>
    <property type="evidence" value="ECO:0007669"/>
    <property type="project" value="InterPro"/>
</dbReference>
<dbReference type="Proteomes" id="UP000001887">
    <property type="component" value="Chromosome"/>
</dbReference>
<evidence type="ECO:0000256" key="9">
    <source>
        <dbReference type="ARBA" id="ARBA00023066"/>
    </source>
</evidence>
<evidence type="ECO:0000256" key="11">
    <source>
        <dbReference type="ARBA" id="ARBA00023239"/>
    </source>
</evidence>
<keyword evidence="9 12" id="KW-0745">Spermidine biosynthesis</keyword>
<dbReference type="InterPro" id="IPR041128">
    <property type="entry name" value="Arg_decarbox_C"/>
</dbReference>
<feature type="domain" description="Orn/DAP/Arg decarboxylase 2 N-terminal" evidence="15">
    <location>
        <begin position="139"/>
        <end position="392"/>
    </location>
</feature>
<evidence type="ECO:0000256" key="2">
    <source>
        <dbReference type="ARBA" id="ARBA00001946"/>
    </source>
</evidence>
<protein>
    <recommendedName>
        <fullName evidence="12">Biosynthetic arginine decarboxylase</fullName>
        <shortName evidence="12">ADC</shortName>
        <ecNumber evidence="12">4.1.1.19</ecNumber>
    </recommendedName>
</protein>
<dbReference type="STRING" id="530564.Psta_1856"/>
<evidence type="ECO:0000259" key="16">
    <source>
        <dbReference type="Pfam" id="PF17810"/>
    </source>
</evidence>
<keyword evidence="11 12" id="KW-0456">Lyase</keyword>
<dbReference type="InterPro" id="IPR002985">
    <property type="entry name" value="Arg_decrbxlase"/>
</dbReference>
<dbReference type="PANTHER" id="PTHR43295">
    <property type="entry name" value="ARGININE DECARBOXYLASE"/>
    <property type="match status" value="1"/>
</dbReference>
<comment type="catalytic activity">
    <reaction evidence="12">
        <text>L-arginine + H(+) = agmatine + CO2</text>
        <dbReference type="Rhea" id="RHEA:17641"/>
        <dbReference type="ChEBI" id="CHEBI:15378"/>
        <dbReference type="ChEBI" id="CHEBI:16526"/>
        <dbReference type="ChEBI" id="CHEBI:32682"/>
        <dbReference type="ChEBI" id="CHEBI:58145"/>
        <dbReference type="EC" id="4.1.1.19"/>
    </reaction>
</comment>
<proteinExistence type="inferred from homology"/>
<dbReference type="eggNOG" id="COG1166">
    <property type="taxonomic scope" value="Bacteria"/>
</dbReference>
<dbReference type="KEGG" id="psl:Psta_1856"/>
<comment type="cofactor">
    <cofactor evidence="2 12">
        <name>Mg(2+)</name>
        <dbReference type="ChEBI" id="CHEBI:18420"/>
    </cofactor>
</comment>
<evidence type="ECO:0000313" key="18">
    <source>
        <dbReference type="EMBL" id="ADB16530.1"/>
    </source>
</evidence>
<comment type="pathway">
    <text evidence="12">Amine and polyamine biosynthesis; agmatine biosynthesis; agmatine from L-arginine: step 1/1.</text>
</comment>
<dbReference type="Gene3D" id="1.10.287.3440">
    <property type="match status" value="1"/>
</dbReference>
<evidence type="ECO:0000256" key="3">
    <source>
        <dbReference type="ARBA" id="ARBA00002257"/>
    </source>
</evidence>
<keyword evidence="10 12" id="KW-0620">Polyamine biosynthesis</keyword>
<sequence>MGAAGECSLRAVSNTYNGTLGSSSLLRPFSILLLVWIFSTSKGYVSMLKDAVERWSISEAAELYDVPRWGKGYFGINAKGHLTVHPTKDPNQSIDMKDLIDRLQLRGLDLPILLRFNGLLKDRLREIHDVFAQAIREHDYKGRYICVYPIKVNQQRHVVEQVVQYGKQYGFGLEAGSKPEMLAVVAMTDAVTPIICNGFKDAEFIEMAMLAQKIGRNVIPVVEKFTELDLILKYAEKVGVRPQIGMRIKLAARGSGRWQSSGGWRSKFGLTVGEILQAMEELKKRDMLDCFKLLHFHLGSQITNIRHVKGAMTEAARAYADLVKKGAGLEYLDVGGGLGVDYDGSQTNFESSVNYTLQEYANDVVHHLQTVLDESGVKHPHIISESGRAVAAYHACLIFGVLGVAGQGNGDEQSLLELPPDSEQPLVDLVEAHKSVTARNLLETYHDSMQAMDVAMTLFSSGYLSLESRALAENLFWSICKKIRRLTANLDYIPEELEGLDHLLSDTYFCNFSLFQSMPDSWAIKQLFPVMPIHRLEEKPTKHAVLGDITCDSDGKMDQFIDRRDVKRTLPLHAYDGSPYYLGTFLIGAYQEILGDLHNLFGDTNTVHVDLSPNGDVILEAIVKGDTVREVLDYVEFDHGDLITRLQTAVETAVREGLLDYQEAGRFLKFYEDGLNGYTYLEEPGD</sequence>
<dbReference type="PIRSF" id="PIRSF001336">
    <property type="entry name" value="Arg_decrbxlase"/>
    <property type="match status" value="1"/>
</dbReference>
<accession>D2QZP7</accession>
<dbReference type="NCBIfam" id="NF003763">
    <property type="entry name" value="PRK05354.1"/>
    <property type="match status" value="1"/>
</dbReference>
<dbReference type="Pfam" id="PF17944">
    <property type="entry name" value="Arg_decarbox_C"/>
    <property type="match status" value="1"/>
</dbReference>
<comment type="cofactor">
    <cofactor evidence="1 12 13">
        <name>pyridoxal 5'-phosphate</name>
        <dbReference type="ChEBI" id="CHEBI:597326"/>
    </cofactor>
</comment>
<dbReference type="Pfam" id="PF02784">
    <property type="entry name" value="Orn_Arg_deC_N"/>
    <property type="match status" value="1"/>
</dbReference>
<dbReference type="EC" id="4.1.1.19" evidence="12"/>
<feature type="binding site" evidence="12">
    <location>
        <begin position="332"/>
        <end position="342"/>
    </location>
    <ligand>
        <name>substrate</name>
    </ligand>
</feature>
<evidence type="ECO:0000256" key="8">
    <source>
        <dbReference type="ARBA" id="ARBA00022898"/>
    </source>
</evidence>
<dbReference type="SUPFAM" id="SSF51419">
    <property type="entry name" value="PLP-binding barrel"/>
    <property type="match status" value="1"/>
</dbReference>
<feature type="modified residue" description="N6-(pyridoxal phosphate)lysine" evidence="12 13">
    <location>
        <position position="151"/>
    </location>
</feature>
<dbReference type="Gene3D" id="3.20.20.10">
    <property type="entry name" value="Alanine racemase"/>
    <property type="match status" value="1"/>
</dbReference>
<keyword evidence="19" id="KW-1185">Reference proteome</keyword>
<evidence type="ECO:0000256" key="1">
    <source>
        <dbReference type="ARBA" id="ARBA00001933"/>
    </source>
</evidence>
<reference evidence="18 19" key="1">
    <citation type="journal article" date="2009" name="Stand. Genomic Sci.">
        <title>Complete genome sequence of Pirellula staleyi type strain (ATCC 27377).</title>
        <authorList>
            <person name="Clum A."/>
            <person name="Tindall B.J."/>
            <person name="Sikorski J."/>
            <person name="Ivanova N."/>
            <person name="Mavrommatis K."/>
            <person name="Lucas S."/>
            <person name="Glavina del Rio T."/>
            <person name="Nolan M."/>
            <person name="Chen F."/>
            <person name="Tice H."/>
            <person name="Pitluck S."/>
            <person name="Cheng J.F."/>
            <person name="Chertkov O."/>
            <person name="Brettin T."/>
            <person name="Han C."/>
            <person name="Detter J.C."/>
            <person name="Kuske C."/>
            <person name="Bruce D."/>
            <person name="Goodwin L."/>
            <person name="Ovchinikova G."/>
            <person name="Pati A."/>
            <person name="Mikhailova N."/>
            <person name="Chen A."/>
            <person name="Palaniappan K."/>
            <person name="Land M."/>
            <person name="Hauser L."/>
            <person name="Chang Y.J."/>
            <person name="Jeffries C.D."/>
            <person name="Chain P."/>
            <person name="Rohde M."/>
            <person name="Goker M."/>
            <person name="Bristow J."/>
            <person name="Eisen J.A."/>
            <person name="Markowitz V."/>
            <person name="Hugenholtz P."/>
            <person name="Kyrpides N.C."/>
            <person name="Klenk H.P."/>
            <person name="Lapidus A."/>
        </authorList>
    </citation>
    <scope>NUCLEOTIDE SEQUENCE [LARGE SCALE GENOMIC DNA]</scope>
    <source>
        <strain evidence="19">ATCC 27377 / DSM 6068 / ICPB 4128</strain>
    </source>
</reference>
<dbReference type="UniPathway" id="UPA00186">
    <property type="reaction ID" value="UER00284"/>
</dbReference>
<dbReference type="GO" id="GO:0046872">
    <property type="term" value="F:metal ion binding"/>
    <property type="evidence" value="ECO:0007669"/>
    <property type="project" value="UniProtKB-KW"/>
</dbReference>
<evidence type="ECO:0000313" key="19">
    <source>
        <dbReference type="Proteomes" id="UP000001887"/>
    </source>
</evidence>
<keyword evidence="5 12" id="KW-0479">Metal-binding</keyword>